<organism evidence="1 2">
    <name type="scientific">Modicella reniformis</name>
    <dbReference type="NCBI Taxonomy" id="1440133"/>
    <lineage>
        <taxon>Eukaryota</taxon>
        <taxon>Fungi</taxon>
        <taxon>Fungi incertae sedis</taxon>
        <taxon>Mucoromycota</taxon>
        <taxon>Mortierellomycotina</taxon>
        <taxon>Mortierellomycetes</taxon>
        <taxon>Mortierellales</taxon>
        <taxon>Mortierellaceae</taxon>
        <taxon>Modicella</taxon>
    </lineage>
</organism>
<dbReference type="EMBL" id="JAAAHW010003413">
    <property type="protein sequence ID" value="KAF9984131.1"/>
    <property type="molecule type" value="Genomic_DNA"/>
</dbReference>
<protein>
    <submittedName>
        <fullName evidence="1">Uncharacterized protein</fullName>
    </submittedName>
</protein>
<name>A0A9P6MA10_9FUNG</name>
<evidence type="ECO:0000313" key="1">
    <source>
        <dbReference type="EMBL" id="KAF9984131.1"/>
    </source>
</evidence>
<sequence>MPAKKTISEHNVGLPAVEVKLPEIDERLTNTIQLASCLGLLKTFRSTDDMLQPAARNWLQAIEKDLDEQDRLKVLATDVIRAFKRDEFKDAKAVAEVVYLAPVFEKDDFQYLLRELCLGVNQSILLESYWTFINTKDSRN</sequence>
<proteinExistence type="predicted"/>
<evidence type="ECO:0000313" key="2">
    <source>
        <dbReference type="Proteomes" id="UP000749646"/>
    </source>
</evidence>
<gene>
    <name evidence="1" type="ORF">BGZ65_000954</name>
</gene>
<accession>A0A9P6MA10</accession>
<keyword evidence="2" id="KW-1185">Reference proteome</keyword>
<dbReference type="Proteomes" id="UP000749646">
    <property type="component" value="Unassembled WGS sequence"/>
</dbReference>
<dbReference type="AlphaFoldDB" id="A0A9P6MA10"/>
<reference evidence="1" key="1">
    <citation type="journal article" date="2020" name="Fungal Divers.">
        <title>Resolving the Mortierellaceae phylogeny through synthesis of multi-gene phylogenetics and phylogenomics.</title>
        <authorList>
            <person name="Vandepol N."/>
            <person name="Liber J."/>
            <person name="Desiro A."/>
            <person name="Na H."/>
            <person name="Kennedy M."/>
            <person name="Barry K."/>
            <person name="Grigoriev I.V."/>
            <person name="Miller A.N."/>
            <person name="O'Donnell K."/>
            <person name="Stajich J.E."/>
            <person name="Bonito G."/>
        </authorList>
    </citation>
    <scope>NUCLEOTIDE SEQUENCE</scope>
    <source>
        <strain evidence="1">MES-2147</strain>
    </source>
</reference>
<dbReference type="OrthoDB" id="2446413at2759"/>
<comment type="caution">
    <text evidence="1">The sequence shown here is derived from an EMBL/GenBank/DDBJ whole genome shotgun (WGS) entry which is preliminary data.</text>
</comment>